<feature type="non-terminal residue" evidence="5">
    <location>
        <position position="158"/>
    </location>
</feature>
<dbReference type="GO" id="GO:0043041">
    <property type="term" value="P:amino acid activation for nonribosomal peptide biosynthetic process"/>
    <property type="evidence" value="ECO:0007669"/>
    <property type="project" value="TreeGrafter"/>
</dbReference>
<comment type="caution">
    <text evidence="5">The sequence shown here is derived from an EMBL/GenBank/DDBJ whole genome shotgun (WGS) entry which is preliminary data.</text>
</comment>
<evidence type="ECO:0000313" key="5">
    <source>
        <dbReference type="EMBL" id="MTD22551.1"/>
    </source>
</evidence>
<dbReference type="GO" id="GO:0005737">
    <property type="term" value="C:cytoplasm"/>
    <property type="evidence" value="ECO:0007669"/>
    <property type="project" value="TreeGrafter"/>
</dbReference>
<accession>A0A7X2RY18</accession>
<comment type="cofactor">
    <cofactor evidence="1">
        <name>pantetheine 4'-phosphate</name>
        <dbReference type="ChEBI" id="CHEBI:47942"/>
    </cofactor>
</comment>
<dbReference type="InterPro" id="IPR023213">
    <property type="entry name" value="CAT-like_dom_sf"/>
</dbReference>
<dbReference type="InterPro" id="IPR036736">
    <property type="entry name" value="ACP-like_sf"/>
</dbReference>
<dbReference type="InterPro" id="IPR009081">
    <property type="entry name" value="PP-bd_ACP"/>
</dbReference>
<dbReference type="Gene3D" id="1.10.1200.10">
    <property type="entry name" value="ACP-like"/>
    <property type="match status" value="1"/>
</dbReference>
<dbReference type="PANTHER" id="PTHR45527:SF1">
    <property type="entry name" value="FATTY ACID SYNTHASE"/>
    <property type="match status" value="1"/>
</dbReference>
<dbReference type="SUPFAM" id="SSF47336">
    <property type="entry name" value="ACP-like"/>
    <property type="match status" value="1"/>
</dbReference>
<dbReference type="Pfam" id="PF00550">
    <property type="entry name" value="PP-binding"/>
    <property type="match status" value="1"/>
</dbReference>
<dbReference type="Proteomes" id="UP000431485">
    <property type="component" value="Unassembled WGS sequence"/>
</dbReference>
<evidence type="ECO:0000313" key="6">
    <source>
        <dbReference type="Proteomes" id="UP000431485"/>
    </source>
</evidence>
<dbReference type="SMART" id="SM00823">
    <property type="entry name" value="PKS_PP"/>
    <property type="match status" value="1"/>
</dbReference>
<keyword evidence="6" id="KW-1185">Reference proteome</keyword>
<name>A0A7X2RY18_9PSED</name>
<dbReference type="RefSeq" id="WP_246208494.1">
    <property type="nucleotide sequence ID" value="NZ_WLYI01000092.1"/>
</dbReference>
<sequence>GEIETSLAQIWQDLLKVERVGRHDHFFELGGHSLLAVSLIGRMRQVGLSADVRVLFGQPTLAALAAAVGGSTEVSVPANLIPADCEHITPGMLPLINLDQPTIDRIVATVPGGTRNVQDIYPLAPLQEGILYHHLAAEQGDPYVLQAQFGFENRGLLE</sequence>
<dbReference type="PROSITE" id="PS50075">
    <property type="entry name" value="CARRIER"/>
    <property type="match status" value="1"/>
</dbReference>
<dbReference type="Gene3D" id="3.30.559.10">
    <property type="entry name" value="Chloramphenicol acetyltransferase-like domain"/>
    <property type="match status" value="1"/>
</dbReference>
<keyword evidence="2" id="KW-0596">Phosphopantetheine</keyword>
<keyword evidence="3" id="KW-0597">Phosphoprotein</keyword>
<protein>
    <submittedName>
        <fullName evidence="5">Non-ribosomal peptide synthetase</fullName>
    </submittedName>
</protein>
<dbReference type="GO" id="GO:0044550">
    <property type="term" value="P:secondary metabolite biosynthetic process"/>
    <property type="evidence" value="ECO:0007669"/>
    <property type="project" value="TreeGrafter"/>
</dbReference>
<feature type="non-terminal residue" evidence="5">
    <location>
        <position position="1"/>
    </location>
</feature>
<evidence type="ECO:0000256" key="1">
    <source>
        <dbReference type="ARBA" id="ARBA00001957"/>
    </source>
</evidence>
<dbReference type="AlphaFoldDB" id="A0A7X2RY18"/>
<evidence type="ECO:0000256" key="3">
    <source>
        <dbReference type="ARBA" id="ARBA00022553"/>
    </source>
</evidence>
<evidence type="ECO:0000259" key="4">
    <source>
        <dbReference type="PROSITE" id="PS50075"/>
    </source>
</evidence>
<dbReference type="InterPro" id="IPR020806">
    <property type="entry name" value="PKS_PP-bd"/>
</dbReference>
<feature type="domain" description="Carrier" evidence="4">
    <location>
        <begin position="1"/>
        <end position="72"/>
    </location>
</feature>
<dbReference type="FunFam" id="1.10.1200.10:FF:000005">
    <property type="entry name" value="Nonribosomal peptide synthetase 1"/>
    <property type="match status" value="1"/>
</dbReference>
<dbReference type="PANTHER" id="PTHR45527">
    <property type="entry name" value="NONRIBOSOMAL PEPTIDE SYNTHETASE"/>
    <property type="match status" value="1"/>
</dbReference>
<reference evidence="5 6" key="1">
    <citation type="submission" date="2019-11" db="EMBL/GenBank/DDBJ databases">
        <title>Pseudmonas karstica sp. nov. and Pseudomonas spelaei sp. nov. from caves.</title>
        <authorList>
            <person name="Zeman M."/>
        </authorList>
    </citation>
    <scope>NUCLEOTIDE SEQUENCE [LARGE SCALE GENOMIC DNA]</scope>
    <source>
        <strain evidence="5 6">CCM 7891</strain>
    </source>
</reference>
<evidence type="ECO:0000256" key="2">
    <source>
        <dbReference type="ARBA" id="ARBA00022450"/>
    </source>
</evidence>
<dbReference type="GO" id="GO:0031177">
    <property type="term" value="F:phosphopantetheine binding"/>
    <property type="evidence" value="ECO:0007669"/>
    <property type="project" value="InterPro"/>
</dbReference>
<organism evidence="5 6">
    <name type="scientific">Pseudomonas karstica</name>
    <dbReference type="NCBI Taxonomy" id="1055468"/>
    <lineage>
        <taxon>Bacteria</taxon>
        <taxon>Pseudomonadati</taxon>
        <taxon>Pseudomonadota</taxon>
        <taxon>Gammaproteobacteria</taxon>
        <taxon>Pseudomonadales</taxon>
        <taxon>Pseudomonadaceae</taxon>
        <taxon>Pseudomonas</taxon>
    </lineage>
</organism>
<proteinExistence type="predicted"/>
<gene>
    <name evidence="5" type="ORF">GIR22_25850</name>
</gene>
<dbReference type="EMBL" id="WLYI01000092">
    <property type="protein sequence ID" value="MTD22551.1"/>
    <property type="molecule type" value="Genomic_DNA"/>
</dbReference>